<evidence type="ECO:0000256" key="5">
    <source>
        <dbReference type="SAM" id="MobiDB-lite"/>
    </source>
</evidence>
<dbReference type="PANTHER" id="PTHR23105">
    <property type="entry name" value="RIBOSOMAL PROTEIN L7AE FAMILY MEMBER"/>
    <property type="match status" value="1"/>
</dbReference>
<keyword evidence="2 4" id="KW-0689">Ribosomal protein</keyword>
<dbReference type="InterPro" id="IPR029064">
    <property type="entry name" value="Ribosomal_eL30-like_sf"/>
</dbReference>
<comment type="similarity">
    <text evidence="1 4">Belongs to the eukaryotic ribosomal protein eL8 family.</text>
</comment>
<name>A7TZ45_LEPSM</name>
<feature type="compositionally biased region" description="Basic and acidic residues" evidence="5">
    <location>
        <begin position="117"/>
        <end position="132"/>
    </location>
</feature>
<evidence type="ECO:0000256" key="2">
    <source>
        <dbReference type="ARBA" id="ARBA00022980"/>
    </source>
</evidence>
<dbReference type="PRINTS" id="PR00882">
    <property type="entry name" value="RIBOSOMALL7A"/>
</dbReference>
<organism evidence="7">
    <name type="scientific">Lepeophtheirus salmonis</name>
    <name type="common">Salmon louse</name>
    <name type="synonym">Caligus salmonis</name>
    <dbReference type="NCBI Taxonomy" id="72036"/>
    <lineage>
        <taxon>Eukaryota</taxon>
        <taxon>Metazoa</taxon>
        <taxon>Ecdysozoa</taxon>
        <taxon>Arthropoda</taxon>
        <taxon>Crustacea</taxon>
        <taxon>Multicrustacea</taxon>
        <taxon>Hexanauplia</taxon>
        <taxon>Copepoda</taxon>
        <taxon>Siphonostomatoida</taxon>
        <taxon>Caligidae</taxon>
        <taxon>Lepeophtheirus</taxon>
    </lineage>
</organism>
<dbReference type="GO" id="GO:0003723">
    <property type="term" value="F:RNA binding"/>
    <property type="evidence" value="ECO:0007669"/>
    <property type="project" value="UniProtKB-UniRule"/>
</dbReference>
<dbReference type="AlphaFoldDB" id="A7TZ45"/>
<keyword evidence="3 4" id="KW-0687">Ribonucleoprotein</keyword>
<dbReference type="GO" id="GO:0022625">
    <property type="term" value="C:cytosolic large ribosomal subunit"/>
    <property type="evidence" value="ECO:0007669"/>
    <property type="project" value="UniProtKB-UniRule"/>
</dbReference>
<accession>A7TZ45</accession>
<sequence length="266" mass="30079">MVQKKGKKKGKRVAAAPLPSKKTEVKRVVNPLFKKRTRNFGIGQDIQPKRDLSRFVRWPKYIRLQRQKAVLQTRLKIPPPIHQFSEALDKQTATQMFRLLHNYKPESKQAKKHRLKARAEERAAGKPDEPTSKRPVVRHGINTVTTLVEKKKAKLVIIANDVDPIEIVLFLPALCRKMGVPYCIVKNKARLGKVAGRKTCSCLAITQVESSERVSLSKLVEAINTNFNQRADEIKKHWGGSTLGSKSSAKINKLERAKAKELATKI</sequence>
<dbReference type="OrthoDB" id="29563at2759"/>
<evidence type="ECO:0000256" key="4">
    <source>
        <dbReference type="RuleBase" id="RU367042"/>
    </source>
</evidence>
<protein>
    <recommendedName>
        <fullName evidence="4">60S ribosomal protein L7a</fullName>
    </recommendedName>
</protein>
<dbReference type="InterPro" id="IPR004038">
    <property type="entry name" value="Ribosomal_eL8/eL30/eS12/Gad45"/>
</dbReference>
<dbReference type="Pfam" id="PF01248">
    <property type="entry name" value="Ribosomal_L7Ae"/>
    <property type="match status" value="1"/>
</dbReference>
<dbReference type="InterPro" id="IPR050257">
    <property type="entry name" value="eL8/uL1-like"/>
</dbReference>
<feature type="domain" description="Ribosomal protein eL8/eL30/eS12/Gadd45" evidence="6">
    <location>
        <begin position="133"/>
        <end position="213"/>
    </location>
</feature>
<proteinExistence type="evidence at transcript level"/>
<comment type="function">
    <text evidence="4">Component of the ribosome.</text>
</comment>
<dbReference type="FunFam" id="3.30.1330.30:FF:000003">
    <property type="entry name" value="60S ribosomal protein L7a"/>
    <property type="match status" value="1"/>
</dbReference>
<dbReference type="EMBL" id="EF490856">
    <property type="protein sequence ID" value="ABU41041.1"/>
    <property type="molecule type" value="mRNA"/>
</dbReference>
<evidence type="ECO:0000256" key="3">
    <source>
        <dbReference type="ARBA" id="ARBA00023274"/>
    </source>
</evidence>
<dbReference type="PROSITE" id="PS01082">
    <property type="entry name" value="RIBOSOMAL_L7AE"/>
    <property type="match status" value="1"/>
</dbReference>
<dbReference type="PRINTS" id="PR00881">
    <property type="entry name" value="L7ARS6FAMILY"/>
</dbReference>
<feature type="region of interest" description="Disordered" evidence="5">
    <location>
        <begin position="1"/>
        <end position="21"/>
    </location>
</feature>
<dbReference type="InterPro" id="IPR004037">
    <property type="entry name" value="Ribosomal_eL8-like_CS"/>
</dbReference>
<evidence type="ECO:0000256" key="1">
    <source>
        <dbReference type="ARBA" id="ARBA00007337"/>
    </source>
</evidence>
<reference evidence="7" key="1">
    <citation type="submission" date="2007-03" db="EMBL/GenBank/DDBJ databases">
        <title>Salmon louse (Lepeophtheirus salmonis) transcriptomes during post molting maturation and egg production, revealed using EST-sequencing and microarray analysis.</title>
        <authorList>
            <person name="Eichner C."/>
            <person name="Frost P."/>
            <person name="Dysvik B."/>
            <person name="Kristiansen B."/>
            <person name="Jonassen I."/>
            <person name="Nilsen F."/>
        </authorList>
    </citation>
    <scope>NUCLEOTIDE SEQUENCE</scope>
</reference>
<feature type="region of interest" description="Disordered" evidence="5">
    <location>
        <begin position="106"/>
        <end position="135"/>
    </location>
</feature>
<evidence type="ECO:0000313" key="7">
    <source>
        <dbReference type="EMBL" id="ABU41041.1"/>
    </source>
</evidence>
<dbReference type="Gene3D" id="3.30.1330.30">
    <property type="match status" value="1"/>
</dbReference>
<dbReference type="InterPro" id="IPR001921">
    <property type="entry name" value="Ribosomal_eL8_euk"/>
</dbReference>
<evidence type="ECO:0000259" key="6">
    <source>
        <dbReference type="Pfam" id="PF01248"/>
    </source>
</evidence>
<dbReference type="SUPFAM" id="SSF55315">
    <property type="entry name" value="L30e-like"/>
    <property type="match status" value="1"/>
</dbReference>
<dbReference type="GO" id="GO:0042254">
    <property type="term" value="P:ribosome biogenesis"/>
    <property type="evidence" value="ECO:0007669"/>
    <property type="project" value="InterPro"/>
</dbReference>
<feature type="compositionally biased region" description="Basic residues" evidence="5">
    <location>
        <begin position="1"/>
        <end position="12"/>
    </location>
</feature>
<dbReference type="InterPro" id="IPR018492">
    <property type="entry name" value="Ribosomal_eL8/Nhp2"/>
</dbReference>